<dbReference type="InterPro" id="IPR032675">
    <property type="entry name" value="LRR_dom_sf"/>
</dbReference>
<evidence type="ECO:0008006" key="4">
    <source>
        <dbReference type="Google" id="ProtNLM"/>
    </source>
</evidence>
<evidence type="ECO:0000313" key="2">
    <source>
        <dbReference type="EMBL" id="KAK8765278.1"/>
    </source>
</evidence>
<dbReference type="AlphaFoldDB" id="A0AAQ4DS38"/>
<gene>
    <name evidence="2" type="ORF">V5799_032114</name>
</gene>
<comment type="caution">
    <text evidence="2">The sequence shown here is derived from an EMBL/GenBank/DDBJ whole genome shotgun (WGS) entry which is preliminary data.</text>
</comment>
<protein>
    <recommendedName>
        <fullName evidence="4">Nlr family card domain protein</fullName>
    </recommendedName>
</protein>
<organism evidence="2 3">
    <name type="scientific">Amblyomma americanum</name>
    <name type="common">Lone star tick</name>
    <dbReference type="NCBI Taxonomy" id="6943"/>
    <lineage>
        <taxon>Eukaryota</taxon>
        <taxon>Metazoa</taxon>
        <taxon>Ecdysozoa</taxon>
        <taxon>Arthropoda</taxon>
        <taxon>Chelicerata</taxon>
        <taxon>Arachnida</taxon>
        <taxon>Acari</taxon>
        <taxon>Parasitiformes</taxon>
        <taxon>Ixodida</taxon>
        <taxon>Ixodoidea</taxon>
        <taxon>Ixodidae</taxon>
        <taxon>Amblyomminae</taxon>
        <taxon>Amblyomma</taxon>
    </lineage>
</organism>
<evidence type="ECO:0000313" key="3">
    <source>
        <dbReference type="Proteomes" id="UP001321473"/>
    </source>
</evidence>
<dbReference type="InterPro" id="IPR052201">
    <property type="entry name" value="LRR-containing_regulator"/>
</dbReference>
<dbReference type="SUPFAM" id="SSF52047">
    <property type="entry name" value="RNI-like"/>
    <property type="match status" value="2"/>
</dbReference>
<dbReference type="PANTHER" id="PTHR24111:SF0">
    <property type="entry name" value="LEUCINE-RICH REPEAT-CONTAINING PROTEIN"/>
    <property type="match status" value="1"/>
</dbReference>
<dbReference type="Gene3D" id="3.80.10.10">
    <property type="entry name" value="Ribonuclease Inhibitor"/>
    <property type="match status" value="2"/>
</dbReference>
<keyword evidence="1" id="KW-0677">Repeat</keyword>
<dbReference type="Proteomes" id="UP001321473">
    <property type="component" value="Unassembled WGS sequence"/>
</dbReference>
<proteinExistence type="predicted"/>
<evidence type="ECO:0000256" key="1">
    <source>
        <dbReference type="ARBA" id="ARBA00022737"/>
    </source>
</evidence>
<dbReference type="PANTHER" id="PTHR24111">
    <property type="entry name" value="LEUCINE-RICH REPEAT-CONTAINING PROTEIN 34"/>
    <property type="match status" value="1"/>
</dbReference>
<keyword evidence="3" id="KW-1185">Reference proteome</keyword>
<sequence>MKKAGTALTLSIQPPPLDGAIVSLSGTYVDQFVPCTATDQSTCQIVPNLPALNELLFASHLELRELPDRCGQLSLSSFSHCGLLAPHSPQAELIFWLLTAHRCIVAVHVWISPFDCHTASLCRTLQRNLWLKALKLQLYEFVSYHEICAAIACSPDLEELELSMHRECPAELASALSALFLRASAPLVSLKLNGVLMVGKSIKAVLEALVRNSTLKKLDITGSLVWESFREQFVAYLTSTTGLTRVSMDSGSELEQKALLQGVLHNRTISKLSLKCFVGNEESARLIARIFRENAVLRSFHILSTKRNLTRQHESVYDCWLKELSKNCTLEELTLPFLIWHPVKWASFSKILSTKLSLKEVYFEKGYSNYSFLHSVSAALTESGADETVSLGSYHVEHNLDLIKCKAFSEIYLFSNGFEHVRVAALLELPHCSHLTFLAMYVKRGDTTLSSALADCLTSTSCQLRKLQLSVGFAGHIQNTQPNIWWATISNSVARNRSIKEISVSMINMSNKEFKDLADAVKCSRSIRTVNVKDETSGNPTAFVRCLSTDIVDNYTLLPVCLNGGLDADASKEWFTIHEETLRNCGVLARTARFTKYGQFDRYIAAAVECISQHPALLEDVAELACISKDEAAVSIRNCIRIIEPMDEFMKLTGVVKERVSCHPRDGMHMQLDQLDEHCWNLVRRYLTLEDIKYGAAQPVYM</sequence>
<accession>A0AAQ4DS38</accession>
<name>A0AAQ4DS38_AMBAM</name>
<reference evidence="2 3" key="1">
    <citation type="journal article" date="2023" name="Arcadia Sci">
        <title>De novo assembly of a long-read Amblyomma americanum tick genome.</title>
        <authorList>
            <person name="Chou S."/>
            <person name="Poskanzer K.E."/>
            <person name="Rollins M."/>
            <person name="Thuy-Boun P.S."/>
        </authorList>
    </citation>
    <scope>NUCLEOTIDE SEQUENCE [LARGE SCALE GENOMIC DNA]</scope>
    <source>
        <strain evidence="2">F_SG_1</strain>
        <tissue evidence="2">Salivary glands</tissue>
    </source>
</reference>
<dbReference type="EMBL" id="JARKHS020027548">
    <property type="protein sequence ID" value="KAK8765278.1"/>
    <property type="molecule type" value="Genomic_DNA"/>
</dbReference>